<evidence type="ECO:0000256" key="1">
    <source>
        <dbReference type="ARBA" id="ARBA00004604"/>
    </source>
</evidence>
<dbReference type="WBParaSite" id="ACRNAN_scaffold1443.g30461.t1">
    <property type="protein sequence ID" value="ACRNAN_scaffold1443.g30461.t1"/>
    <property type="gene ID" value="ACRNAN_scaffold1443.g30461"/>
</dbReference>
<dbReference type="InterPro" id="IPR035979">
    <property type="entry name" value="RBD_domain_sf"/>
</dbReference>
<evidence type="ECO:0000256" key="4">
    <source>
        <dbReference type="PROSITE-ProRule" id="PRU00176"/>
    </source>
</evidence>
<dbReference type="GO" id="GO:0005730">
    <property type="term" value="C:nucleolus"/>
    <property type="evidence" value="ECO:0007669"/>
    <property type="project" value="UniProtKB-SubCell"/>
</dbReference>
<name>A0A914CTF9_9BILA</name>
<feature type="domain" description="RRM" evidence="5">
    <location>
        <begin position="61"/>
        <end position="138"/>
    </location>
</feature>
<dbReference type="PROSITE" id="PS50102">
    <property type="entry name" value="RRM"/>
    <property type="match status" value="1"/>
</dbReference>
<dbReference type="Pfam" id="PF00076">
    <property type="entry name" value="RRM_1"/>
    <property type="match status" value="1"/>
</dbReference>
<evidence type="ECO:0000313" key="7">
    <source>
        <dbReference type="WBParaSite" id="ACRNAN_scaffold1443.g30461.t1"/>
    </source>
</evidence>
<dbReference type="InterPro" id="IPR000504">
    <property type="entry name" value="RRM_dom"/>
</dbReference>
<comment type="subcellular location">
    <subcellularLocation>
        <location evidence="1">Nucleus</location>
        <location evidence="1">Nucleolus</location>
    </subcellularLocation>
</comment>
<dbReference type="GO" id="GO:0003723">
    <property type="term" value="F:RNA binding"/>
    <property type="evidence" value="ECO:0007669"/>
    <property type="project" value="UniProtKB-UniRule"/>
</dbReference>
<dbReference type="SUPFAM" id="SSF54928">
    <property type="entry name" value="RNA-binding domain, RBD"/>
    <property type="match status" value="1"/>
</dbReference>
<evidence type="ECO:0000256" key="3">
    <source>
        <dbReference type="ARBA" id="ARBA00023242"/>
    </source>
</evidence>
<accession>A0A914CTF9</accession>
<protein>
    <submittedName>
        <fullName evidence="7">RRM domain-containing protein</fullName>
    </submittedName>
</protein>
<dbReference type="InterPro" id="IPR012677">
    <property type="entry name" value="Nucleotide-bd_a/b_plait_sf"/>
</dbReference>
<dbReference type="CDD" id="cd12307">
    <property type="entry name" value="RRM_NIFK_like"/>
    <property type="match status" value="1"/>
</dbReference>
<proteinExistence type="predicted"/>
<sequence>MTFYPKSWDIYLNYGMTDTKKVKKVSNKASTSASIMPKRAKIKKLRNKTNESNDKDEMLSSVIRLSHIPYGFFERELKGYFSQFGKLRRVRVLRSKKGNFNGIAFVQFAEVGVAEVAAETMDNYLFFDKRMRCRVLKNKEVPKTIKTGKLYAKIPQKNANRVKDAKIRFAQKSEFQEKHQMAKLVKSLRQKLRKIQETGIDYHFDFESKLQRARTVEIENTKKEEI</sequence>
<keyword evidence="6" id="KW-1185">Reference proteome</keyword>
<evidence type="ECO:0000256" key="2">
    <source>
        <dbReference type="ARBA" id="ARBA00022884"/>
    </source>
</evidence>
<reference evidence="7" key="1">
    <citation type="submission" date="2022-11" db="UniProtKB">
        <authorList>
            <consortium name="WormBaseParasite"/>
        </authorList>
    </citation>
    <scope>IDENTIFICATION</scope>
</reference>
<keyword evidence="2 4" id="KW-0694">RNA-binding</keyword>
<organism evidence="6 7">
    <name type="scientific">Acrobeloides nanus</name>
    <dbReference type="NCBI Taxonomy" id="290746"/>
    <lineage>
        <taxon>Eukaryota</taxon>
        <taxon>Metazoa</taxon>
        <taxon>Ecdysozoa</taxon>
        <taxon>Nematoda</taxon>
        <taxon>Chromadorea</taxon>
        <taxon>Rhabditida</taxon>
        <taxon>Tylenchina</taxon>
        <taxon>Cephalobomorpha</taxon>
        <taxon>Cephaloboidea</taxon>
        <taxon>Cephalobidae</taxon>
        <taxon>Acrobeloides</taxon>
    </lineage>
</organism>
<dbReference type="Proteomes" id="UP000887540">
    <property type="component" value="Unplaced"/>
</dbReference>
<dbReference type="Gene3D" id="3.30.70.330">
    <property type="match status" value="1"/>
</dbReference>
<dbReference type="SMART" id="SM00360">
    <property type="entry name" value="RRM"/>
    <property type="match status" value="1"/>
</dbReference>
<keyword evidence="3" id="KW-0539">Nucleus</keyword>
<evidence type="ECO:0000313" key="6">
    <source>
        <dbReference type="Proteomes" id="UP000887540"/>
    </source>
</evidence>
<dbReference type="PANTHER" id="PTHR46754">
    <property type="entry name" value="MKI67 FHA DOMAIN-INTERACTING NUCLEOLAR PHOSPHOPROTEIN"/>
    <property type="match status" value="1"/>
</dbReference>
<evidence type="ECO:0000259" key="5">
    <source>
        <dbReference type="PROSITE" id="PS50102"/>
    </source>
</evidence>
<dbReference type="AlphaFoldDB" id="A0A914CTF9"/>